<evidence type="ECO:0000313" key="2">
    <source>
        <dbReference type="Proteomes" id="UP000789702"/>
    </source>
</evidence>
<dbReference type="Proteomes" id="UP000789702">
    <property type="component" value="Unassembled WGS sequence"/>
</dbReference>
<keyword evidence="2" id="KW-1185">Reference proteome</keyword>
<protein>
    <submittedName>
        <fullName evidence="1">2228_t:CDS:1</fullName>
    </submittedName>
</protein>
<sequence length="141" mass="15934">MGKTDLPSLAIGHQPFVVNLQTYDDGTILALITRYDKTQNANCSSYLKPNPALGLEQILRIRIIQLDGSVKEINLNNADLKLDPLNYCLRGAKFAIQTYTLQKPFILVTYVNSTNSYDPTTYEEWGMVIDWNGNILRCDCD</sequence>
<name>A0ACA9LPN9_9GLOM</name>
<accession>A0ACA9LPN9</accession>
<gene>
    <name evidence="1" type="ORF">DHETER_LOCUS4904</name>
</gene>
<comment type="caution">
    <text evidence="1">The sequence shown here is derived from an EMBL/GenBank/DDBJ whole genome shotgun (WGS) entry which is preliminary data.</text>
</comment>
<reference evidence="1" key="1">
    <citation type="submission" date="2021-06" db="EMBL/GenBank/DDBJ databases">
        <authorList>
            <person name="Kallberg Y."/>
            <person name="Tangrot J."/>
            <person name="Rosling A."/>
        </authorList>
    </citation>
    <scope>NUCLEOTIDE SEQUENCE</scope>
    <source>
        <strain evidence="1">IL203A</strain>
    </source>
</reference>
<organism evidence="1 2">
    <name type="scientific">Dentiscutata heterogama</name>
    <dbReference type="NCBI Taxonomy" id="1316150"/>
    <lineage>
        <taxon>Eukaryota</taxon>
        <taxon>Fungi</taxon>
        <taxon>Fungi incertae sedis</taxon>
        <taxon>Mucoromycota</taxon>
        <taxon>Glomeromycotina</taxon>
        <taxon>Glomeromycetes</taxon>
        <taxon>Diversisporales</taxon>
        <taxon>Gigasporaceae</taxon>
        <taxon>Dentiscutata</taxon>
    </lineage>
</organism>
<dbReference type="EMBL" id="CAJVPU010005121">
    <property type="protein sequence ID" value="CAG8543377.1"/>
    <property type="molecule type" value="Genomic_DNA"/>
</dbReference>
<evidence type="ECO:0000313" key="1">
    <source>
        <dbReference type="EMBL" id="CAG8543377.1"/>
    </source>
</evidence>
<proteinExistence type="predicted"/>